<keyword evidence="2" id="KW-0812">Transmembrane</keyword>
<feature type="transmembrane region" description="Helical" evidence="2">
    <location>
        <begin position="118"/>
        <end position="134"/>
    </location>
</feature>
<feature type="transmembrane region" description="Helical" evidence="2">
    <location>
        <begin position="36"/>
        <end position="57"/>
    </location>
</feature>
<gene>
    <name evidence="4" type="ORF">E1293_09175</name>
</gene>
<feature type="transmembrane region" description="Helical" evidence="2">
    <location>
        <begin position="198"/>
        <end position="216"/>
    </location>
</feature>
<feature type="transmembrane region" description="Helical" evidence="2">
    <location>
        <begin position="140"/>
        <end position="161"/>
    </location>
</feature>
<dbReference type="OrthoDB" id="9815120at2"/>
<dbReference type="RefSeq" id="WP_132195883.1">
    <property type="nucleotide sequence ID" value="NZ_SMKY01000028.1"/>
</dbReference>
<comment type="similarity">
    <text evidence="1">Belongs to the EamA transporter family.</text>
</comment>
<dbReference type="Pfam" id="PF00892">
    <property type="entry name" value="EamA"/>
    <property type="match status" value="1"/>
</dbReference>
<feature type="transmembrane region" description="Helical" evidence="2">
    <location>
        <begin position="254"/>
        <end position="275"/>
    </location>
</feature>
<organism evidence="4 5">
    <name type="scientific">Actinomadura darangshiensis</name>
    <dbReference type="NCBI Taxonomy" id="705336"/>
    <lineage>
        <taxon>Bacteria</taxon>
        <taxon>Bacillati</taxon>
        <taxon>Actinomycetota</taxon>
        <taxon>Actinomycetes</taxon>
        <taxon>Streptosporangiales</taxon>
        <taxon>Thermomonosporaceae</taxon>
        <taxon>Actinomadura</taxon>
    </lineage>
</organism>
<dbReference type="InterPro" id="IPR037185">
    <property type="entry name" value="EmrE-like"/>
</dbReference>
<sequence>MVTETKAGRRVPAPLLILGSVVSIQAGQAAGKAMFGLVGTAGVVTLRLTFAALVLLLVRRPAPPRRESLGLIAALGTAMAGMHLIYPAMERLPVGVASMLQFLGPLTLALVKARRAADLLWAGLAATGVVLLYGPSGSSLPAAGVAFALASGACMAAYLVLNKRAGEPDTLAWAVAFAALLVLPLAPLTGGALLRPGVLWAGLGLALLSAVVPWSLDMAALRRLPAQVVAVMVSLEPAAGALAGLVLLDEHLGWPGWLAVACVSAASAGAAVSAAPGRGKHP</sequence>
<dbReference type="Proteomes" id="UP000295578">
    <property type="component" value="Unassembled WGS sequence"/>
</dbReference>
<evidence type="ECO:0000259" key="3">
    <source>
        <dbReference type="Pfam" id="PF00892"/>
    </source>
</evidence>
<feature type="transmembrane region" description="Helical" evidence="2">
    <location>
        <begin position="69"/>
        <end position="86"/>
    </location>
</feature>
<accession>A0A4V2YWT2</accession>
<evidence type="ECO:0000256" key="1">
    <source>
        <dbReference type="ARBA" id="ARBA00007362"/>
    </source>
</evidence>
<feature type="domain" description="EamA" evidence="3">
    <location>
        <begin position="143"/>
        <end position="266"/>
    </location>
</feature>
<evidence type="ECO:0000313" key="4">
    <source>
        <dbReference type="EMBL" id="TDD86677.1"/>
    </source>
</evidence>
<comment type="caution">
    <text evidence="4">The sequence shown here is derived from an EMBL/GenBank/DDBJ whole genome shotgun (WGS) entry which is preliminary data.</text>
</comment>
<dbReference type="AlphaFoldDB" id="A0A4V2YWT2"/>
<dbReference type="GO" id="GO:0016020">
    <property type="term" value="C:membrane"/>
    <property type="evidence" value="ECO:0007669"/>
    <property type="project" value="InterPro"/>
</dbReference>
<dbReference type="SUPFAM" id="SSF103481">
    <property type="entry name" value="Multidrug resistance efflux transporter EmrE"/>
    <property type="match status" value="2"/>
</dbReference>
<dbReference type="InterPro" id="IPR000620">
    <property type="entry name" value="EamA_dom"/>
</dbReference>
<evidence type="ECO:0000313" key="5">
    <source>
        <dbReference type="Proteomes" id="UP000295578"/>
    </source>
</evidence>
<proteinExistence type="inferred from homology"/>
<keyword evidence="2" id="KW-1133">Transmembrane helix</keyword>
<feature type="transmembrane region" description="Helical" evidence="2">
    <location>
        <begin position="228"/>
        <end position="248"/>
    </location>
</feature>
<evidence type="ECO:0000256" key="2">
    <source>
        <dbReference type="SAM" id="Phobius"/>
    </source>
</evidence>
<dbReference type="EMBL" id="SMKY01000028">
    <property type="protein sequence ID" value="TDD86677.1"/>
    <property type="molecule type" value="Genomic_DNA"/>
</dbReference>
<keyword evidence="5" id="KW-1185">Reference proteome</keyword>
<name>A0A4V2YWT2_9ACTN</name>
<reference evidence="4 5" key="1">
    <citation type="submission" date="2019-03" db="EMBL/GenBank/DDBJ databases">
        <title>Draft genome sequences of novel Actinobacteria.</title>
        <authorList>
            <person name="Sahin N."/>
            <person name="Ay H."/>
            <person name="Saygin H."/>
        </authorList>
    </citation>
    <scope>NUCLEOTIDE SEQUENCE [LARGE SCALE GENOMIC DNA]</scope>
    <source>
        <strain evidence="4 5">DSM 45941</strain>
    </source>
</reference>
<protein>
    <submittedName>
        <fullName evidence="4">EamA family transporter</fullName>
    </submittedName>
</protein>
<feature type="transmembrane region" description="Helical" evidence="2">
    <location>
        <begin position="92"/>
        <end position="111"/>
    </location>
</feature>
<feature type="transmembrane region" description="Helical" evidence="2">
    <location>
        <begin position="173"/>
        <end position="192"/>
    </location>
</feature>
<keyword evidence="2" id="KW-0472">Membrane</keyword>